<dbReference type="OrthoDB" id="19045at2759"/>
<keyword evidence="4" id="KW-0808">Transferase</keyword>
<evidence type="ECO:0000256" key="1">
    <source>
        <dbReference type="SAM" id="Phobius"/>
    </source>
</evidence>
<feature type="domain" description="Abscisic acid G-protein coupled receptor-like" evidence="2">
    <location>
        <begin position="284"/>
        <end position="426"/>
    </location>
</feature>
<dbReference type="InterPro" id="IPR006551">
    <property type="entry name" value="Polynucleotide_phosphatase"/>
</dbReference>
<dbReference type="InterPro" id="IPR006549">
    <property type="entry name" value="HAD-SF_hydro_IIIA"/>
</dbReference>
<dbReference type="FunFam" id="3.40.50.300:FF:000737">
    <property type="entry name" value="Bifunctional polynucleotide phosphatase/kinase"/>
    <property type="match status" value="1"/>
</dbReference>
<organism evidence="4 5">
    <name type="scientific">Ichthyophthirius multifiliis</name>
    <name type="common">White spot disease agent</name>
    <name type="synonym">Ich</name>
    <dbReference type="NCBI Taxonomy" id="5932"/>
    <lineage>
        <taxon>Eukaryota</taxon>
        <taxon>Sar</taxon>
        <taxon>Alveolata</taxon>
        <taxon>Ciliophora</taxon>
        <taxon>Intramacronucleata</taxon>
        <taxon>Oligohymenophorea</taxon>
        <taxon>Hymenostomatida</taxon>
        <taxon>Ophryoglenina</taxon>
        <taxon>Ichthyophthirius</taxon>
    </lineage>
</organism>
<dbReference type="GO" id="GO:0006281">
    <property type="term" value="P:DNA repair"/>
    <property type="evidence" value="ECO:0007669"/>
    <property type="project" value="TreeGrafter"/>
</dbReference>
<keyword evidence="5" id="KW-1185">Reference proteome</keyword>
<dbReference type="InterPro" id="IPR027417">
    <property type="entry name" value="P-loop_NTPase"/>
</dbReference>
<dbReference type="InterPro" id="IPR013954">
    <property type="entry name" value="PNK3P"/>
</dbReference>
<keyword evidence="1" id="KW-0812">Transmembrane</keyword>
<dbReference type="Gene3D" id="3.40.50.1000">
    <property type="entry name" value="HAD superfamily/HAD-like"/>
    <property type="match status" value="1"/>
</dbReference>
<feature type="transmembrane region" description="Helical" evidence="1">
    <location>
        <begin position="40"/>
        <end position="59"/>
    </location>
</feature>
<accession>G0QZB4</accession>
<keyword evidence="1" id="KW-0472">Membrane</keyword>
<dbReference type="Pfam" id="PF12537">
    <property type="entry name" value="GPHR_N"/>
    <property type="match status" value="1"/>
</dbReference>
<dbReference type="EC" id="2.7.1.78" evidence="4"/>
<evidence type="ECO:0000313" key="5">
    <source>
        <dbReference type="Proteomes" id="UP000008983"/>
    </source>
</evidence>
<dbReference type="GeneID" id="14905546"/>
<dbReference type="GO" id="GO:0016020">
    <property type="term" value="C:membrane"/>
    <property type="evidence" value="ECO:0007669"/>
    <property type="project" value="InterPro"/>
</dbReference>
<dbReference type="GO" id="GO:0046403">
    <property type="term" value="F:polynucleotide 3'-phosphatase activity"/>
    <property type="evidence" value="ECO:0007669"/>
    <property type="project" value="TreeGrafter"/>
</dbReference>
<dbReference type="InParanoid" id="G0QZB4"/>
<gene>
    <name evidence="4" type="ORF">IMG5_155510</name>
</gene>
<feature type="domain" description="Golgi pH regulator conserved" evidence="3">
    <location>
        <begin position="145"/>
        <end position="183"/>
    </location>
</feature>
<feature type="transmembrane region" description="Helical" evidence="1">
    <location>
        <begin position="106"/>
        <end position="124"/>
    </location>
</feature>
<evidence type="ECO:0000313" key="4">
    <source>
        <dbReference type="EMBL" id="EGR29444.1"/>
    </source>
</evidence>
<keyword evidence="4" id="KW-0560">Oxidoreductase</keyword>
<dbReference type="RefSeq" id="XP_004030680.1">
    <property type="nucleotide sequence ID" value="XM_004030632.1"/>
</dbReference>
<dbReference type="PANTHER" id="PTHR12083">
    <property type="entry name" value="BIFUNCTIONAL POLYNUCLEOTIDE PHOSPHATASE/KINASE"/>
    <property type="match status" value="1"/>
</dbReference>
<evidence type="ECO:0000259" key="3">
    <source>
        <dbReference type="Pfam" id="PF12537"/>
    </source>
</evidence>
<dbReference type="AlphaFoldDB" id="G0QZB4"/>
<dbReference type="PANTHER" id="PTHR12083:SF9">
    <property type="entry name" value="BIFUNCTIONAL POLYNUCLEOTIDE PHOSPHATASE_KINASE"/>
    <property type="match status" value="1"/>
</dbReference>
<dbReference type="GO" id="GO:0016491">
    <property type="term" value="F:oxidoreductase activity"/>
    <property type="evidence" value="ECO:0007669"/>
    <property type="project" value="UniProtKB-KW"/>
</dbReference>
<dbReference type="NCBIfam" id="TIGR01664">
    <property type="entry name" value="DNA-3'-Pase"/>
    <property type="match status" value="1"/>
</dbReference>
<sequence length="820" mass="95986">MELYSITLYLIIIIISSFVGYQIVLKAIVNDYEIKNQTAEIIYCLIFAFSCNSFMLLIFEVLKIGNDQDRLIFWKLTIQALVYSCIILIPFILIYKIVRKLWNNTLIQFLNIGILYIYFILKLFEVQKYMKVNQLEELLQLGKQIELITMVGTYMIAILSGIGCVECPYYYFNFIYSNSILLQFLIYQLNFDQQKILNNLRFVMKKIQNIQIIKIYIQKYLIKNLIICKKQINKNIYINKYIHIYIIQIYIYKQILDLLIYICIFIQFILDYQELQIEIQRHEYSQTFKGKFFKFLSFIMGIYCIYRIIISIYNYTIGRQKSIDPINRILQNILPLVGIIIKDDDYDTAINYLSFTFLGFLMITSVRTFCINLVNFTGIFIGHLHSRSVDTDIIVYFLAEIVGVYFISTLVLIQYSVAEQYFKQLKYQQNGQSQQQELSSNLVNIKYLWKLDINQSIGYGIPESYQISDKIASFDMDYTLIKTKSGKKFPQNEHDWILWDQKVKTKLTQLYKDGYLVVIFSNQGGVGKGHTTDKQITIKITNIANTIGIPIIAFYARKEDANKKPNKGMWEFFLDQVLKGNTVNLSESFYCGDAAGRKGPPKDFSDSDLKFALNINLAFFTPEQYFLEIKQQISQEFFDPKKLPTTGDLFKEKNVVLKSDKQEMIILIGSAGSGKSTFVYNHLQDYQRINRDELKTMPKCLQVAENAIKNKKNIVIDNTNPTSEARKDFVSLAKKYNIHLRAFVLSVDKDLAMHLDNQRETNKERKHFSKRVGRIPIHTFFKNFQEPTKNEGFDEIAHINFIAGPFLNDKDKQNFFSFGK</sequence>
<name>G0QZB4_ICHMU</name>
<dbReference type="InterPro" id="IPR023214">
    <property type="entry name" value="HAD_sf"/>
</dbReference>
<feature type="transmembrane region" description="Helical" evidence="1">
    <location>
        <begin position="393"/>
        <end position="417"/>
    </location>
</feature>
<dbReference type="NCBIfam" id="TIGR01662">
    <property type="entry name" value="HAD-SF-IIIA"/>
    <property type="match status" value="1"/>
</dbReference>
<feature type="transmembrane region" description="Helical" evidence="1">
    <location>
        <begin position="255"/>
        <end position="272"/>
    </location>
</feature>
<dbReference type="InterPro" id="IPR025969">
    <property type="entry name" value="ABA_GPCR_dom"/>
</dbReference>
<dbReference type="InterPro" id="IPR022535">
    <property type="entry name" value="Golgi_pH-regulator_cons_dom"/>
</dbReference>
<dbReference type="SUPFAM" id="SSF56784">
    <property type="entry name" value="HAD-like"/>
    <property type="match status" value="1"/>
</dbReference>
<dbReference type="EC" id="1.6.5.3" evidence="4"/>
<dbReference type="Pfam" id="PF08645">
    <property type="entry name" value="PNK3P"/>
    <property type="match status" value="1"/>
</dbReference>
<dbReference type="eggNOG" id="KOG2134">
    <property type="taxonomic scope" value="Eukaryota"/>
</dbReference>
<protein>
    <submittedName>
        <fullName evidence="4">Sap DNA-binding domain protein</fullName>
        <ecNumber evidence="4">1.6.5.3</ecNumber>
        <ecNumber evidence="4">2.7.1.78</ecNumber>
    </submittedName>
</protein>
<keyword evidence="4" id="KW-0238">DNA-binding</keyword>
<dbReference type="SUPFAM" id="SSF52540">
    <property type="entry name" value="P-loop containing nucleoside triphosphate hydrolases"/>
    <property type="match status" value="1"/>
</dbReference>
<dbReference type="eggNOG" id="KOG2417">
    <property type="taxonomic scope" value="Eukaryota"/>
</dbReference>
<dbReference type="GO" id="GO:0003690">
    <property type="term" value="F:double-stranded DNA binding"/>
    <property type="evidence" value="ECO:0007669"/>
    <property type="project" value="TreeGrafter"/>
</dbReference>
<feature type="transmembrane region" description="Helical" evidence="1">
    <location>
        <begin position="7"/>
        <end position="28"/>
    </location>
</feature>
<dbReference type="STRING" id="857967.G0QZB4"/>
<dbReference type="Pfam" id="PF12430">
    <property type="entry name" value="ABA_GPCR"/>
    <property type="match status" value="1"/>
</dbReference>
<feature type="transmembrane region" description="Helical" evidence="1">
    <location>
        <begin position="353"/>
        <end position="381"/>
    </location>
</feature>
<dbReference type="Gene3D" id="3.40.50.300">
    <property type="entry name" value="P-loop containing nucleotide triphosphate hydrolases"/>
    <property type="match status" value="1"/>
</dbReference>
<feature type="transmembrane region" description="Helical" evidence="1">
    <location>
        <begin position="145"/>
        <end position="163"/>
    </location>
</feature>
<dbReference type="GO" id="GO:0046404">
    <property type="term" value="F:ATP-dependent polydeoxyribonucleotide 5'-hydroxyl-kinase activity"/>
    <property type="evidence" value="ECO:0007669"/>
    <property type="project" value="TreeGrafter"/>
</dbReference>
<proteinExistence type="predicted"/>
<reference evidence="4 5" key="1">
    <citation type="submission" date="2011-07" db="EMBL/GenBank/DDBJ databases">
        <authorList>
            <person name="Coyne R."/>
            <person name="Brami D."/>
            <person name="Johnson J."/>
            <person name="Hostetler J."/>
            <person name="Hannick L."/>
            <person name="Clark T."/>
            <person name="Cassidy-Hanley D."/>
            <person name="Inman J."/>
        </authorList>
    </citation>
    <scope>NUCLEOTIDE SEQUENCE [LARGE SCALE GENOMIC DNA]</scope>
    <source>
        <strain evidence="4 5">G5</strain>
    </source>
</reference>
<feature type="transmembrane region" description="Helical" evidence="1">
    <location>
        <begin position="71"/>
        <end position="94"/>
    </location>
</feature>
<dbReference type="Proteomes" id="UP000008983">
    <property type="component" value="Unassembled WGS sequence"/>
</dbReference>
<dbReference type="Pfam" id="PF13671">
    <property type="entry name" value="AAA_33"/>
    <property type="match status" value="1"/>
</dbReference>
<dbReference type="InterPro" id="IPR036412">
    <property type="entry name" value="HAD-like_sf"/>
</dbReference>
<keyword evidence="1" id="KW-1133">Transmembrane helix</keyword>
<evidence type="ECO:0000259" key="2">
    <source>
        <dbReference type="Pfam" id="PF12430"/>
    </source>
</evidence>
<dbReference type="EMBL" id="GL984143">
    <property type="protein sequence ID" value="EGR29444.1"/>
    <property type="molecule type" value="Genomic_DNA"/>
</dbReference>
<feature type="transmembrane region" description="Helical" evidence="1">
    <location>
        <begin position="292"/>
        <end position="313"/>
    </location>
</feature>